<gene>
    <name evidence="2" type="ORF">HLUCCA11_17870</name>
</gene>
<feature type="domain" description="Glycosyl transferase family 1" evidence="1">
    <location>
        <begin position="175"/>
        <end position="341"/>
    </location>
</feature>
<dbReference type="GO" id="GO:0016757">
    <property type="term" value="F:glycosyltransferase activity"/>
    <property type="evidence" value="ECO:0007669"/>
    <property type="project" value="InterPro"/>
</dbReference>
<dbReference type="SUPFAM" id="SSF53756">
    <property type="entry name" value="UDP-Glycosyltransferase/glycogen phosphorylase"/>
    <property type="match status" value="1"/>
</dbReference>
<dbReference type="PATRIC" id="fig|1666911.3.peg.2064"/>
<evidence type="ECO:0000259" key="1">
    <source>
        <dbReference type="Pfam" id="PF00534"/>
    </source>
</evidence>
<dbReference type="EMBL" id="LJZR01000029">
    <property type="protein sequence ID" value="KPQ33604.1"/>
    <property type="molecule type" value="Genomic_DNA"/>
</dbReference>
<dbReference type="InterPro" id="IPR001296">
    <property type="entry name" value="Glyco_trans_1"/>
</dbReference>
<dbReference type="PANTHER" id="PTHR45947:SF3">
    <property type="entry name" value="SULFOQUINOVOSYL TRANSFERASE SQD2"/>
    <property type="match status" value="1"/>
</dbReference>
<proteinExistence type="predicted"/>
<dbReference type="Pfam" id="PF00534">
    <property type="entry name" value="Glycos_transf_1"/>
    <property type="match status" value="1"/>
</dbReference>
<protein>
    <submittedName>
        <fullName evidence="2">Glycosyltransferase</fullName>
    </submittedName>
</protein>
<evidence type="ECO:0000313" key="2">
    <source>
        <dbReference type="EMBL" id="KPQ33604.1"/>
    </source>
</evidence>
<dbReference type="Gene3D" id="3.40.50.2000">
    <property type="entry name" value="Glycogen Phosphorylase B"/>
    <property type="match status" value="2"/>
</dbReference>
<reference evidence="2 3" key="1">
    <citation type="submission" date="2015-09" db="EMBL/GenBank/DDBJ databases">
        <title>Identification and resolution of microdiversity through metagenomic sequencing of parallel consortia.</title>
        <authorList>
            <person name="Nelson W.C."/>
            <person name="Romine M.F."/>
            <person name="Lindemann S.R."/>
        </authorList>
    </citation>
    <scope>NUCLEOTIDE SEQUENCE [LARGE SCALE GENOMIC DNA]</scope>
    <source>
        <strain evidence="2">Ana</strain>
    </source>
</reference>
<evidence type="ECO:0000313" key="3">
    <source>
        <dbReference type="Proteomes" id="UP000050465"/>
    </source>
</evidence>
<comment type="caution">
    <text evidence="2">The sequence shown here is derived from an EMBL/GenBank/DDBJ whole genome shotgun (WGS) entry which is preliminary data.</text>
</comment>
<dbReference type="STRING" id="1666911.HLUCCA11_17870"/>
<dbReference type="AlphaFoldDB" id="A0A0P8BIS6"/>
<dbReference type="InterPro" id="IPR050194">
    <property type="entry name" value="Glycosyltransferase_grp1"/>
</dbReference>
<accession>A0A0P8BIS6</accession>
<dbReference type="CDD" id="cd03801">
    <property type="entry name" value="GT4_PimA-like"/>
    <property type="match status" value="1"/>
</dbReference>
<organism evidence="2 3">
    <name type="scientific">Phormidesmis priestleyi Ana</name>
    <dbReference type="NCBI Taxonomy" id="1666911"/>
    <lineage>
        <taxon>Bacteria</taxon>
        <taxon>Bacillati</taxon>
        <taxon>Cyanobacteriota</taxon>
        <taxon>Cyanophyceae</taxon>
        <taxon>Leptolyngbyales</taxon>
        <taxon>Leptolyngbyaceae</taxon>
        <taxon>Phormidesmis</taxon>
    </lineage>
</organism>
<name>A0A0P8BIS6_9CYAN</name>
<keyword evidence="2" id="KW-0808">Transferase</keyword>
<dbReference type="Proteomes" id="UP000050465">
    <property type="component" value="Unassembled WGS sequence"/>
</dbReference>
<sequence>MKVVHITPTYFDDNSVIGGGERYPTELATWMAKRISTTLVSFAPCRQTHYFGDLRLETYPVKHFIHGNRINPLSIRYLTSLVRADVVHIHNINTVVSDLACLVGRSLGKKVFVTDYGGGGSLVLNQKLPVFQRYRGAIAYSQFGMGFIPEQLQRKATLIKGGIDTDKFYPDPALPKENKILYVGRILPHKGVNYLVDAMRLLQTTGYRLVIIGRAYHDEFYSDLKDKAEGLPVEFVHNADDLRLINEYRTAKVTVLPSVHTNCYGKYTPLPELMGFTLLESQACGTPVICTNAGAMHEFVEHGQTGWVVEQNSGEAIAKAIRQIIDLTSEEYDLWQSRSRQWVKHLNWESVVDQHLELYEKS</sequence>
<dbReference type="PANTHER" id="PTHR45947">
    <property type="entry name" value="SULFOQUINOVOSYL TRANSFERASE SQD2"/>
    <property type="match status" value="1"/>
</dbReference>